<evidence type="ECO:0000313" key="1">
    <source>
        <dbReference type="EMBL" id="CAG8719137.1"/>
    </source>
</evidence>
<name>A0A9N9I3Q7_9GLOM</name>
<accession>A0A9N9I3Q7</accession>
<reference evidence="1" key="1">
    <citation type="submission" date="2021-06" db="EMBL/GenBank/DDBJ databases">
        <authorList>
            <person name="Kallberg Y."/>
            <person name="Tangrot J."/>
            <person name="Rosling A."/>
        </authorList>
    </citation>
    <scope>NUCLEOTIDE SEQUENCE</scope>
    <source>
        <strain evidence="1">FL966</strain>
    </source>
</reference>
<dbReference type="Proteomes" id="UP000789759">
    <property type="component" value="Unassembled WGS sequence"/>
</dbReference>
<comment type="caution">
    <text evidence="1">The sequence shown here is derived from an EMBL/GenBank/DDBJ whole genome shotgun (WGS) entry which is preliminary data.</text>
</comment>
<feature type="non-terminal residue" evidence="1">
    <location>
        <position position="1"/>
    </location>
</feature>
<dbReference type="AlphaFoldDB" id="A0A9N9I3Q7"/>
<gene>
    <name evidence="1" type="ORF">CPELLU_LOCUS12785</name>
</gene>
<dbReference type="OrthoDB" id="2428127at2759"/>
<proteinExistence type="predicted"/>
<protein>
    <submittedName>
        <fullName evidence="1">8427_t:CDS:1</fullName>
    </submittedName>
</protein>
<keyword evidence="2" id="KW-1185">Reference proteome</keyword>
<evidence type="ECO:0000313" key="2">
    <source>
        <dbReference type="Proteomes" id="UP000789759"/>
    </source>
</evidence>
<organism evidence="1 2">
    <name type="scientific">Cetraspora pellucida</name>
    <dbReference type="NCBI Taxonomy" id="1433469"/>
    <lineage>
        <taxon>Eukaryota</taxon>
        <taxon>Fungi</taxon>
        <taxon>Fungi incertae sedis</taxon>
        <taxon>Mucoromycota</taxon>
        <taxon>Glomeromycotina</taxon>
        <taxon>Glomeromycetes</taxon>
        <taxon>Diversisporales</taxon>
        <taxon>Gigasporaceae</taxon>
        <taxon>Cetraspora</taxon>
    </lineage>
</organism>
<dbReference type="EMBL" id="CAJVQA010012740">
    <property type="protein sequence ID" value="CAG8719137.1"/>
    <property type="molecule type" value="Genomic_DNA"/>
</dbReference>
<sequence length="248" mass="28516">MQQEEKSIVELLKLNYNLFYENRRFIPTNPIFDGGKLKLEKYSGDLLVYKPIKNDVNFYEDWDIFEKKFLALITQSSKPIMSQQKTFNLSKNDIGLFIPVLTIEYHGEPNDSFQSIINKTSQSNESDFRWIGEFFAKKVLVGGALIIKSASQYSYVSLKQLKSLIIKSINKFRYGNKNSLQKTVTDSEQLSISIEDFNGNLLKNTEMLETHMGVCSASIYQLKKEELLFGISKEDFSMVLKNGSFLGM</sequence>